<dbReference type="GO" id="GO:0005524">
    <property type="term" value="F:ATP binding"/>
    <property type="evidence" value="ECO:0007669"/>
    <property type="project" value="InterPro"/>
</dbReference>
<dbReference type="PROSITE" id="PS50011">
    <property type="entry name" value="PROTEIN_KINASE_DOM"/>
    <property type="match status" value="1"/>
</dbReference>
<dbReference type="GeneID" id="87889282"/>
<evidence type="ECO:0000313" key="3">
    <source>
        <dbReference type="EMBL" id="KAK3304179.1"/>
    </source>
</evidence>
<dbReference type="EMBL" id="JAUDZG010000005">
    <property type="protein sequence ID" value="KAK3304179.1"/>
    <property type="molecule type" value="Genomic_DNA"/>
</dbReference>
<reference evidence="3" key="1">
    <citation type="journal article" date="2023" name="Mol. Phylogenet. Evol.">
        <title>Genome-scale phylogeny and comparative genomics of the fungal order Sordariales.</title>
        <authorList>
            <person name="Hensen N."/>
            <person name="Bonometti L."/>
            <person name="Westerberg I."/>
            <person name="Brannstrom I.O."/>
            <person name="Guillou S."/>
            <person name="Cros-Aarteil S."/>
            <person name="Calhoun S."/>
            <person name="Haridas S."/>
            <person name="Kuo A."/>
            <person name="Mondo S."/>
            <person name="Pangilinan J."/>
            <person name="Riley R."/>
            <person name="LaButti K."/>
            <person name="Andreopoulos B."/>
            <person name="Lipzen A."/>
            <person name="Chen C."/>
            <person name="Yan M."/>
            <person name="Daum C."/>
            <person name="Ng V."/>
            <person name="Clum A."/>
            <person name="Steindorff A."/>
            <person name="Ohm R.A."/>
            <person name="Martin F."/>
            <person name="Silar P."/>
            <person name="Natvig D.O."/>
            <person name="Lalanne C."/>
            <person name="Gautier V."/>
            <person name="Ament-Velasquez S.L."/>
            <person name="Kruys A."/>
            <person name="Hutchinson M.I."/>
            <person name="Powell A.J."/>
            <person name="Barry K."/>
            <person name="Miller A.N."/>
            <person name="Grigoriev I.V."/>
            <person name="Debuchy R."/>
            <person name="Gladieux P."/>
            <person name="Hiltunen Thoren M."/>
            <person name="Johannesson H."/>
        </authorList>
    </citation>
    <scope>NUCLEOTIDE SEQUENCE</scope>
    <source>
        <strain evidence="3">CBS 333.67</strain>
    </source>
</reference>
<proteinExistence type="predicted"/>
<sequence>MWFAFTKQHCHLATKVVSAKPSKSETRRTVDILFVHCPAGGETSRITSLAIFDRGESLYRTEHPLESPQPVNGHSAILANRSWEPLVDRLNKLQIEWDPSTRAIFYPRAEVEALITAEETLTNDEIDEYALRVCRDTLPDGTHVSYKRTFAILLLFRRGYDIVLFVDVRIHDAKLPLEKVTVQGNVRMRHESDVGTDLPCLRHWDTTAHRDFGEKQWSMLAPFLAKGNRRRAWFYQLSERDILPWTSKEVSVREGGYGSISKVKIYSGHHNFDGGNGFFAVKEFKPKATPTSGTDLSESFEREIEILMRFSGDVHPHLISLQAAYRQGDTYCVILPWADCDLKSLWKRSSLGDPLHKPNLVWMLGQCVGIASGLNRIHRYTSTETATDEEADASPRNNKIYGRHGDIKPENILLFRDHQNSQDLECDMEKRTVSRSFDIWSLGCVLLEFVAWYLGGWDLVSEFVTCRKTTNPLYAGWLVDDFFEIIRHEQTSLGTVYVRVKCEVHDFVHNNLHAHPKCPKPVQDLLDFVMERMLVVESRGIRKRAQCGEVDATLQAIYHAVEDSNLQTLTAQPRSKVNNLPEAVEMSPNTMARRIALHRYAELPTHTGDTRTIFP</sequence>
<dbReference type="Gene3D" id="1.10.510.10">
    <property type="entry name" value="Transferase(Phosphotransferase) domain 1"/>
    <property type="match status" value="1"/>
</dbReference>
<evidence type="ECO:0000313" key="4">
    <source>
        <dbReference type="Proteomes" id="UP001273166"/>
    </source>
</evidence>
<comment type="caution">
    <text evidence="3">The sequence shown here is derived from an EMBL/GenBank/DDBJ whole genome shotgun (WGS) entry which is preliminary data.</text>
</comment>
<organism evidence="3 4">
    <name type="scientific">Chaetomium strumarium</name>
    <dbReference type="NCBI Taxonomy" id="1170767"/>
    <lineage>
        <taxon>Eukaryota</taxon>
        <taxon>Fungi</taxon>
        <taxon>Dikarya</taxon>
        <taxon>Ascomycota</taxon>
        <taxon>Pezizomycotina</taxon>
        <taxon>Sordariomycetes</taxon>
        <taxon>Sordariomycetidae</taxon>
        <taxon>Sordariales</taxon>
        <taxon>Chaetomiaceae</taxon>
        <taxon>Chaetomium</taxon>
    </lineage>
</organism>
<protein>
    <submittedName>
        <fullName evidence="3">Kinase-like domain-containing protein</fullName>
    </submittedName>
</protein>
<evidence type="ECO:0000256" key="1">
    <source>
        <dbReference type="SAM" id="MobiDB-lite"/>
    </source>
</evidence>
<keyword evidence="3" id="KW-0808">Transferase</keyword>
<dbReference type="InterPro" id="IPR011009">
    <property type="entry name" value="Kinase-like_dom_sf"/>
</dbReference>
<keyword evidence="3" id="KW-0418">Kinase</keyword>
<feature type="region of interest" description="Disordered" evidence="1">
    <location>
        <begin position="384"/>
        <end position="404"/>
    </location>
</feature>
<dbReference type="RefSeq" id="XP_062719959.1">
    <property type="nucleotide sequence ID" value="XM_062870453.1"/>
</dbReference>
<reference evidence="3" key="2">
    <citation type="submission" date="2023-06" db="EMBL/GenBank/DDBJ databases">
        <authorList>
            <consortium name="Lawrence Berkeley National Laboratory"/>
            <person name="Mondo S.J."/>
            <person name="Hensen N."/>
            <person name="Bonometti L."/>
            <person name="Westerberg I."/>
            <person name="Brannstrom I.O."/>
            <person name="Guillou S."/>
            <person name="Cros-Aarteil S."/>
            <person name="Calhoun S."/>
            <person name="Haridas S."/>
            <person name="Kuo A."/>
            <person name="Pangilinan J."/>
            <person name="Riley R."/>
            <person name="Labutti K."/>
            <person name="Andreopoulos B."/>
            <person name="Lipzen A."/>
            <person name="Chen C."/>
            <person name="Yanf M."/>
            <person name="Daum C."/>
            <person name="Ng V."/>
            <person name="Clum A."/>
            <person name="Steindorff A."/>
            <person name="Ohm R."/>
            <person name="Martin F."/>
            <person name="Silar P."/>
            <person name="Natvig D."/>
            <person name="Lalanne C."/>
            <person name="Gautier V."/>
            <person name="Ament-Velasquez S.L."/>
            <person name="Kruys A."/>
            <person name="Hutchinson M.I."/>
            <person name="Powell A.J."/>
            <person name="Barry K."/>
            <person name="Miller A.N."/>
            <person name="Grigoriev I.V."/>
            <person name="Debuchy R."/>
            <person name="Gladieux P."/>
            <person name="Thoren M.H."/>
            <person name="Johannesson H."/>
        </authorList>
    </citation>
    <scope>NUCLEOTIDE SEQUENCE</scope>
    <source>
        <strain evidence="3">CBS 333.67</strain>
    </source>
</reference>
<gene>
    <name evidence="3" type="ORF">B0T15DRAFT_557684</name>
</gene>
<dbReference type="Gene3D" id="3.30.200.20">
    <property type="entry name" value="Phosphorylase Kinase, domain 1"/>
    <property type="match status" value="1"/>
</dbReference>
<dbReference type="InterPro" id="IPR000719">
    <property type="entry name" value="Prot_kinase_dom"/>
</dbReference>
<dbReference type="PANTHER" id="PTHR24359:SF37">
    <property type="entry name" value="PROTEIN KINASE DOMAIN-CONTAINING PROTEIN"/>
    <property type="match status" value="1"/>
</dbReference>
<keyword evidence="4" id="KW-1185">Reference proteome</keyword>
<dbReference type="CDD" id="cd00180">
    <property type="entry name" value="PKc"/>
    <property type="match status" value="1"/>
</dbReference>
<evidence type="ECO:0000259" key="2">
    <source>
        <dbReference type="PROSITE" id="PS50011"/>
    </source>
</evidence>
<name>A0AAJ0GQB8_9PEZI</name>
<feature type="domain" description="Protein kinase" evidence="2">
    <location>
        <begin position="246"/>
        <end position="534"/>
    </location>
</feature>
<dbReference type="PANTHER" id="PTHR24359">
    <property type="entry name" value="SERINE/THREONINE-PROTEIN KINASE SBK1"/>
    <property type="match status" value="1"/>
</dbReference>
<dbReference type="Proteomes" id="UP001273166">
    <property type="component" value="Unassembled WGS sequence"/>
</dbReference>
<dbReference type="SMART" id="SM00220">
    <property type="entry name" value="S_TKc"/>
    <property type="match status" value="1"/>
</dbReference>
<dbReference type="AlphaFoldDB" id="A0AAJ0GQB8"/>
<dbReference type="SUPFAM" id="SSF56112">
    <property type="entry name" value="Protein kinase-like (PK-like)"/>
    <property type="match status" value="1"/>
</dbReference>
<dbReference type="GO" id="GO:0004674">
    <property type="term" value="F:protein serine/threonine kinase activity"/>
    <property type="evidence" value="ECO:0007669"/>
    <property type="project" value="TreeGrafter"/>
</dbReference>
<accession>A0AAJ0GQB8</accession>